<sequence>MNHPFGTPTRMILAAVVILLFVVSATFAFLSLSTVEHLATGSAEKTILVECEFDKFRQIMVRKNATAAIVGQSGMRLIDESVEDLQLDTSQDDRPILNAIRGQSKAQVQAVKKLRVSLNDPHITADELTLRQRADIQPDAMSVVTQSIAAADNLESYKTTLDARPKGNQTEVTLLIALDVRVTVPKAFTGRADREVQQSAVDGVDEQADGLQRFVAEHAGQRFILPEFGSGSD</sequence>
<dbReference type="EMBL" id="NIZW01000014">
    <property type="protein sequence ID" value="PHQ33814.1"/>
    <property type="molecule type" value="Genomic_DNA"/>
</dbReference>
<gene>
    <name evidence="1" type="ORF">CEE69_17945</name>
</gene>
<dbReference type="GeneID" id="90609917"/>
<dbReference type="RefSeq" id="WP_099262031.1">
    <property type="nucleotide sequence ID" value="NZ_NIZW01000014.1"/>
</dbReference>
<name>A0A2G1W451_9BACT</name>
<organism evidence="1 2">
    <name type="scientific">Rhodopirellula bahusiensis</name>
    <dbReference type="NCBI Taxonomy" id="2014065"/>
    <lineage>
        <taxon>Bacteria</taxon>
        <taxon>Pseudomonadati</taxon>
        <taxon>Planctomycetota</taxon>
        <taxon>Planctomycetia</taxon>
        <taxon>Pirellulales</taxon>
        <taxon>Pirellulaceae</taxon>
        <taxon>Rhodopirellula</taxon>
    </lineage>
</organism>
<proteinExistence type="predicted"/>
<evidence type="ECO:0000313" key="1">
    <source>
        <dbReference type="EMBL" id="PHQ33814.1"/>
    </source>
</evidence>
<evidence type="ECO:0000313" key="2">
    <source>
        <dbReference type="Proteomes" id="UP000225740"/>
    </source>
</evidence>
<accession>A0A2G1W451</accession>
<dbReference type="Proteomes" id="UP000225740">
    <property type="component" value="Unassembled WGS sequence"/>
</dbReference>
<dbReference type="AlphaFoldDB" id="A0A2G1W451"/>
<dbReference type="OrthoDB" id="273462at2"/>
<keyword evidence="2" id="KW-1185">Reference proteome</keyword>
<reference evidence="1 2" key="1">
    <citation type="submission" date="2017-06" db="EMBL/GenBank/DDBJ databases">
        <title>Description of Rhodopirellula bahusiensis sp. nov.</title>
        <authorList>
            <person name="Kizina J."/>
            <person name="Harder J."/>
        </authorList>
    </citation>
    <scope>NUCLEOTIDE SEQUENCE [LARGE SCALE GENOMIC DNA]</scope>
    <source>
        <strain evidence="1 2">SWK21</strain>
    </source>
</reference>
<comment type="caution">
    <text evidence="1">The sequence shown here is derived from an EMBL/GenBank/DDBJ whole genome shotgun (WGS) entry which is preliminary data.</text>
</comment>
<protein>
    <submittedName>
        <fullName evidence="1">Uncharacterized protein</fullName>
    </submittedName>
</protein>